<proteinExistence type="predicted"/>
<protein>
    <submittedName>
        <fullName evidence="3">Glycine/D-amino acid oxidase</fullName>
    </submittedName>
</protein>
<dbReference type="RefSeq" id="WP_155189759.1">
    <property type="nucleotide sequence ID" value="NZ_BAAAEA010000001.1"/>
</dbReference>
<organism evidence="3 4">
    <name type="scientific">Roseibium denhamense</name>
    <dbReference type="NCBI Taxonomy" id="76305"/>
    <lineage>
        <taxon>Bacteria</taxon>
        <taxon>Pseudomonadati</taxon>
        <taxon>Pseudomonadota</taxon>
        <taxon>Alphaproteobacteria</taxon>
        <taxon>Hyphomicrobiales</taxon>
        <taxon>Stappiaceae</taxon>
        <taxon>Roseibium</taxon>
    </lineage>
</organism>
<evidence type="ECO:0000256" key="1">
    <source>
        <dbReference type="ARBA" id="ARBA00023002"/>
    </source>
</evidence>
<comment type="caution">
    <text evidence="3">The sequence shown here is derived from an EMBL/GenBank/DDBJ whole genome shotgun (WGS) entry which is preliminary data.</text>
</comment>
<dbReference type="Gene3D" id="3.50.50.60">
    <property type="entry name" value="FAD/NAD(P)-binding domain"/>
    <property type="match status" value="1"/>
</dbReference>
<gene>
    <name evidence="3" type="ORF">SAMN06265374_0206</name>
</gene>
<dbReference type="Gene3D" id="3.30.9.10">
    <property type="entry name" value="D-Amino Acid Oxidase, subunit A, domain 2"/>
    <property type="match status" value="1"/>
</dbReference>
<evidence type="ECO:0000313" key="4">
    <source>
        <dbReference type="Proteomes" id="UP001157914"/>
    </source>
</evidence>
<dbReference type="InterPro" id="IPR006076">
    <property type="entry name" value="FAD-dep_OxRdtase"/>
</dbReference>
<evidence type="ECO:0000259" key="2">
    <source>
        <dbReference type="Pfam" id="PF01266"/>
    </source>
</evidence>
<dbReference type="InterPro" id="IPR036188">
    <property type="entry name" value="FAD/NAD-bd_sf"/>
</dbReference>
<sequence>MLRAAKTLPNLQGPAAWNRILPAQPAAQRLHENITADVTIIGAGFAGLSAARRVTQIDPGVKVVVLDALPVAESSAGRNSGFMIDLPHELTSEDYAGAGDDKSLIALNRQAIHFAREAVYEYQIDANYFDPAGKVNGAASVKAAAHNQSYAQHLASLGEDYELLDQRQMTELTGSRHYLGGLYTPGTVMLQPAGYIRGLASGLRRAGVSVFEDSPVTSFFKQDSGWLVVTPGGKVSTGRIILTINGHLESFGYERDRLMQLFLFAVMTPELDNEAMKKLGGQPRWGITPSDPMGTTLRRIDTGQGGNRIVTRTCAVLKPDMRLTQAHVDRAAAVMQDKFDRRFPKLAGLKMEYRWAGHLCLSMNGVAVMRELEDGVYSGCVQNGLGTARGTLTGMGAAELALGIESDITRHFGAESSPKKLPPQPFRELGANAVLRWKEWRAAEE</sequence>
<feature type="domain" description="FAD dependent oxidoreductase" evidence="2">
    <location>
        <begin position="37"/>
        <end position="400"/>
    </location>
</feature>
<name>A0ABY1N5V8_9HYPH</name>
<dbReference type="PANTHER" id="PTHR13847">
    <property type="entry name" value="SARCOSINE DEHYDROGENASE-RELATED"/>
    <property type="match status" value="1"/>
</dbReference>
<dbReference type="PANTHER" id="PTHR13847:SF281">
    <property type="entry name" value="FAD DEPENDENT OXIDOREDUCTASE DOMAIN-CONTAINING PROTEIN"/>
    <property type="match status" value="1"/>
</dbReference>
<reference evidence="3 4" key="1">
    <citation type="submission" date="2017-05" db="EMBL/GenBank/DDBJ databases">
        <authorList>
            <person name="Varghese N."/>
            <person name="Submissions S."/>
        </authorList>
    </citation>
    <scope>NUCLEOTIDE SEQUENCE [LARGE SCALE GENOMIC DNA]</scope>
    <source>
        <strain evidence="3 4">DSM 15949</strain>
    </source>
</reference>
<keyword evidence="1" id="KW-0560">Oxidoreductase</keyword>
<accession>A0ABY1N5V8</accession>
<dbReference type="EMBL" id="FXTT01000001">
    <property type="protein sequence ID" value="SMP00424.1"/>
    <property type="molecule type" value="Genomic_DNA"/>
</dbReference>
<dbReference type="Proteomes" id="UP001157914">
    <property type="component" value="Unassembled WGS sequence"/>
</dbReference>
<keyword evidence="4" id="KW-1185">Reference proteome</keyword>
<dbReference type="Pfam" id="PF01266">
    <property type="entry name" value="DAO"/>
    <property type="match status" value="1"/>
</dbReference>
<evidence type="ECO:0000313" key="3">
    <source>
        <dbReference type="EMBL" id="SMP00424.1"/>
    </source>
</evidence>
<dbReference type="SUPFAM" id="SSF51905">
    <property type="entry name" value="FAD/NAD(P)-binding domain"/>
    <property type="match status" value="1"/>
</dbReference>